<comment type="caution">
    <text evidence="2">The sequence shown here is derived from an EMBL/GenBank/DDBJ whole genome shotgun (WGS) entry which is preliminary data.</text>
</comment>
<feature type="region of interest" description="Disordered" evidence="1">
    <location>
        <begin position="468"/>
        <end position="542"/>
    </location>
</feature>
<feature type="region of interest" description="Disordered" evidence="1">
    <location>
        <begin position="301"/>
        <end position="338"/>
    </location>
</feature>
<dbReference type="InterPro" id="IPR022036">
    <property type="entry name" value="DUF3605"/>
</dbReference>
<name>A0ABR0CAD0_PURLI</name>
<reference evidence="2 3" key="1">
    <citation type="journal article" date="2024" name="Microbiol. Resour. Announc.">
        <title>Genome annotations for the ascomycete fungi Trichoderma harzianum, Trichoderma aggressivum, and Purpureocillium lilacinum.</title>
        <authorList>
            <person name="Beijen E.P.W."/>
            <person name="Ohm R.A."/>
        </authorList>
    </citation>
    <scope>NUCLEOTIDE SEQUENCE [LARGE SCALE GENOMIC DNA]</scope>
    <source>
        <strain evidence="2 3">CBS 150709</strain>
    </source>
</reference>
<sequence length="829" mass="91690">MNPDEHLVQLAPTEYSEDDGGPNQTRLAFHQLGCPRRTVFASRLPSIGKLAHPQQAQFQHPLIKNPVHFVSARCHPHRLLSSSNGGIRAIPVPFAPNPWDPHGQPAHAVSHLAPGPPSGAWTQMKNRPTRKGWQKSCQRGDSTRGGKNDCRLQILFFPRPNPTQQTTTDAALDDGDGDTNFAWKAATNTTPSPAPATFYHRPLTDLTDADWLQQQANLSPPFLGAPCKRGRQRNRHAIGDRCRRWIENRPPGAAKRAHARISLEAPFIYHYCCGTGTRRLVFHVKQARTSHLSFVLDSVPRPHRRASTSSPVDDAAQRRPQPLQREPDRGPAAGRCGRWGGVIGPTADGISLSPRLDRGTPITIWCIRPPVMSTSITRTAAAQRSAASYSVPTYLRIMYPTGDSPVRCGAVRCGAVRCGAPQASQCFTTRGPVAGAPTTPRAEILRLRPSAGRPTGRPLTDSFLHHRIDESTSRPSIPRPPPAVRQPHRDHRDPALPQRCILPRPPVSPACPPAKRASPPGRCSARGVPRSGNRSGPPALPARRGPFNALLTSPAPVGTLKFLPCFALASLHEVRIACDTKPGAAADHRRLTNVPADHTRTQNSNMGSLDPIPYWHYNVPEADRTPECPPFLLNLSDKDRRIVGSPDSSFTRLTWAQVRALIAANELERFQRVPSQLRRYKAYTHRQAAAYGSVAAFILGERLRWQEPIVARGLPFQHPDDDVRIIFNDWPYGLDKRIVHLVVWTKFELESDPTTGDLTDKARAAIDNYVSKTFRSRVAADNVSWFKNWSALKSIHAVEHFHVMLFDPDPTFIHEVTNGDVPQCEISDV</sequence>
<dbReference type="Pfam" id="PF12239">
    <property type="entry name" value="DUF3605"/>
    <property type="match status" value="1"/>
</dbReference>
<proteinExistence type="predicted"/>
<feature type="compositionally biased region" description="Pro residues" evidence="1">
    <location>
        <begin position="503"/>
        <end position="512"/>
    </location>
</feature>
<evidence type="ECO:0000313" key="3">
    <source>
        <dbReference type="Proteomes" id="UP001287286"/>
    </source>
</evidence>
<evidence type="ECO:0008006" key="4">
    <source>
        <dbReference type="Google" id="ProtNLM"/>
    </source>
</evidence>
<dbReference type="PANTHER" id="PTHR35020:SF4">
    <property type="entry name" value="N-ACETYLGLUCOSAMINE-INDUCED PROTEIN 1"/>
    <property type="match status" value="1"/>
</dbReference>
<evidence type="ECO:0000256" key="1">
    <source>
        <dbReference type="SAM" id="MobiDB-lite"/>
    </source>
</evidence>
<evidence type="ECO:0000313" key="2">
    <source>
        <dbReference type="EMBL" id="KAK4093343.1"/>
    </source>
</evidence>
<gene>
    <name evidence="2" type="ORF">Purlil1_2500</name>
</gene>
<accession>A0ABR0CAD0</accession>
<feature type="region of interest" description="Disordered" evidence="1">
    <location>
        <begin position="125"/>
        <end position="145"/>
    </location>
</feature>
<organism evidence="2 3">
    <name type="scientific">Purpureocillium lilacinum</name>
    <name type="common">Paecilomyces lilacinus</name>
    <dbReference type="NCBI Taxonomy" id="33203"/>
    <lineage>
        <taxon>Eukaryota</taxon>
        <taxon>Fungi</taxon>
        <taxon>Dikarya</taxon>
        <taxon>Ascomycota</taxon>
        <taxon>Pezizomycotina</taxon>
        <taxon>Sordariomycetes</taxon>
        <taxon>Hypocreomycetidae</taxon>
        <taxon>Hypocreales</taxon>
        <taxon>Ophiocordycipitaceae</taxon>
        <taxon>Purpureocillium</taxon>
    </lineage>
</organism>
<dbReference type="EMBL" id="JAWRVI010000006">
    <property type="protein sequence ID" value="KAK4093343.1"/>
    <property type="molecule type" value="Genomic_DNA"/>
</dbReference>
<protein>
    <recommendedName>
        <fullName evidence="4">N-acetylglucosamine-induced protein 1</fullName>
    </recommendedName>
</protein>
<dbReference type="Proteomes" id="UP001287286">
    <property type="component" value="Unassembled WGS sequence"/>
</dbReference>
<dbReference type="PANTHER" id="PTHR35020">
    <property type="entry name" value="N-ACETYLGLUCOSAMINE-INDUCED PROTEIN 1"/>
    <property type="match status" value="1"/>
</dbReference>
<keyword evidence="3" id="KW-1185">Reference proteome</keyword>